<comment type="caution">
    <text evidence="5">The sequence shown here is derived from an EMBL/GenBank/DDBJ whole genome shotgun (WGS) entry which is preliminary data.</text>
</comment>
<dbReference type="PANTHER" id="PTHR30404:SF0">
    <property type="entry name" value="N-ACETYLMURAMOYL-L-ALANINE AMIDASE AMIC"/>
    <property type="match status" value="1"/>
</dbReference>
<evidence type="ECO:0000313" key="5">
    <source>
        <dbReference type="EMBL" id="TYP72452.1"/>
    </source>
</evidence>
<dbReference type="PANTHER" id="PTHR30404">
    <property type="entry name" value="N-ACETYLMURAMOYL-L-ALANINE AMIDASE"/>
    <property type="match status" value="1"/>
</dbReference>
<dbReference type="SUPFAM" id="SSF55383">
    <property type="entry name" value="Copper amine oxidase, domain N"/>
    <property type="match status" value="1"/>
</dbReference>
<protein>
    <submittedName>
        <fullName evidence="5">N-acetylmuramoyl-L-alanine amidase</fullName>
    </submittedName>
</protein>
<dbReference type="Gene3D" id="2.60.40.3500">
    <property type="match status" value="1"/>
</dbReference>
<keyword evidence="6" id="KW-1185">Reference proteome</keyword>
<reference evidence="5 6" key="1">
    <citation type="submission" date="2019-07" db="EMBL/GenBank/DDBJ databases">
        <title>Genomic Encyclopedia of Type Strains, Phase III (KMG-III): the genomes of soil and plant-associated and newly described type strains.</title>
        <authorList>
            <person name="Whitman W."/>
        </authorList>
    </citation>
    <scope>NUCLEOTIDE SEQUENCE [LARGE SCALE GENOMIC DNA]</scope>
    <source>
        <strain evidence="5 6">BL24</strain>
    </source>
</reference>
<dbReference type="CDD" id="cd02696">
    <property type="entry name" value="MurNAc-LAA"/>
    <property type="match status" value="1"/>
</dbReference>
<feature type="domain" description="MurNAc-LAA" evidence="4">
    <location>
        <begin position="400"/>
        <end position="509"/>
    </location>
</feature>
<dbReference type="EMBL" id="VNHS01000008">
    <property type="protein sequence ID" value="TYP72452.1"/>
    <property type="molecule type" value="Genomic_DNA"/>
</dbReference>
<evidence type="ECO:0000313" key="6">
    <source>
        <dbReference type="Proteomes" id="UP000323257"/>
    </source>
</evidence>
<proteinExistence type="predicted"/>
<feature type="chain" id="PRO_5039188238" evidence="3">
    <location>
        <begin position="23"/>
        <end position="520"/>
    </location>
</feature>
<dbReference type="Proteomes" id="UP000323257">
    <property type="component" value="Unassembled WGS sequence"/>
</dbReference>
<evidence type="ECO:0000256" key="3">
    <source>
        <dbReference type="SAM" id="SignalP"/>
    </source>
</evidence>
<dbReference type="SUPFAM" id="SSF53187">
    <property type="entry name" value="Zn-dependent exopeptidases"/>
    <property type="match status" value="1"/>
</dbReference>
<evidence type="ECO:0000256" key="1">
    <source>
        <dbReference type="ARBA" id="ARBA00022801"/>
    </source>
</evidence>
<keyword evidence="3" id="KW-0732">Signal</keyword>
<organism evidence="5 6">
    <name type="scientific">Paenibacillus methanolicus</name>
    <dbReference type="NCBI Taxonomy" id="582686"/>
    <lineage>
        <taxon>Bacteria</taxon>
        <taxon>Bacillati</taxon>
        <taxon>Bacillota</taxon>
        <taxon>Bacilli</taxon>
        <taxon>Bacillales</taxon>
        <taxon>Paenibacillaceae</taxon>
        <taxon>Paenibacillus</taxon>
    </lineage>
</organism>
<accession>A0A5S5C1W0</accession>
<dbReference type="Gene3D" id="3.40.630.40">
    <property type="entry name" value="Zn-dependent exopeptidases"/>
    <property type="match status" value="1"/>
</dbReference>
<name>A0A5S5C1W0_9BACL</name>
<evidence type="ECO:0000256" key="2">
    <source>
        <dbReference type="SAM" id="MobiDB-lite"/>
    </source>
</evidence>
<dbReference type="AlphaFoldDB" id="A0A5S5C1W0"/>
<dbReference type="InterPro" id="IPR002508">
    <property type="entry name" value="MurNAc-LAA_cat"/>
</dbReference>
<dbReference type="SMART" id="SM00646">
    <property type="entry name" value="Ami_3"/>
    <property type="match status" value="1"/>
</dbReference>
<dbReference type="Pfam" id="PF01520">
    <property type="entry name" value="Amidase_3"/>
    <property type="match status" value="1"/>
</dbReference>
<feature type="region of interest" description="Disordered" evidence="2">
    <location>
        <begin position="149"/>
        <end position="189"/>
    </location>
</feature>
<keyword evidence="1" id="KW-0378">Hydrolase</keyword>
<dbReference type="InterPro" id="IPR012854">
    <property type="entry name" value="Cu_amine_oxidase-like_N"/>
</dbReference>
<gene>
    <name evidence="5" type="ORF">BCM02_108106</name>
</gene>
<dbReference type="GO" id="GO:0009253">
    <property type="term" value="P:peptidoglycan catabolic process"/>
    <property type="evidence" value="ECO:0007669"/>
    <property type="project" value="InterPro"/>
</dbReference>
<dbReference type="RefSeq" id="WP_148931081.1">
    <property type="nucleotide sequence ID" value="NZ_VNHS01000008.1"/>
</dbReference>
<evidence type="ECO:0000259" key="4">
    <source>
        <dbReference type="SMART" id="SM00646"/>
    </source>
</evidence>
<dbReference type="GO" id="GO:0030288">
    <property type="term" value="C:outer membrane-bounded periplasmic space"/>
    <property type="evidence" value="ECO:0007669"/>
    <property type="project" value="TreeGrafter"/>
</dbReference>
<sequence length="520" mass="56035">MKKRVQTLLAFAAALVFAFAFQANGQAAAAASGKLQIVLNEQQLELPPALKLQVSNNSVMVPIRIIVEKLGFQVDWNKAENKVKIAKDDRQIDLTIGSASALVDGDPRSLIAAPVVQASTTLVPLRFVGENMGLTVGWDGKKQRVVLTEPLSPEQPKPDEDSPSQPDNSMPPIEGEAGQGSSEIQPPTDDAVGRVQDIRFTDNRLSVTVEGGGVPEVTALTGPDRIVVDLPQTGYADGFTLTQGEFGKQSGAIELPDEPNVSKVRYSLFSESPPKVRIVMDLKAKQDYSVYSEGEGVDIVWTIDLNGTGGGPAPALPSIPSDPVIPAVPSDPLPTGKRIVVLDAGHGGSDPGTIGYTKTQEKAFTLALALKIERLFQNDPDIQIVMTRTDDTYPTLSERAQLANRLGADLFLSLHANSVKNKPDVKGTESFYYHDNSKAFAEVMHQYLLGATGFKDRKVKKQSFQVLRETTMPAALLEVGFLSNQEEEQIIFTEEFQDRVAQSVADGIRAYTGQLAAGGV</sequence>
<dbReference type="Pfam" id="PF07833">
    <property type="entry name" value="Cu_amine_oxidN1"/>
    <property type="match status" value="1"/>
</dbReference>
<dbReference type="InterPro" id="IPR050695">
    <property type="entry name" value="N-acetylmuramoyl_amidase_3"/>
</dbReference>
<dbReference type="InterPro" id="IPR036582">
    <property type="entry name" value="Mao_N_sf"/>
</dbReference>
<dbReference type="InterPro" id="IPR021731">
    <property type="entry name" value="AMIN_dom"/>
</dbReference>
<dbReference type="GO" id="GO:0008745">
    <property type="term" value="F:N-acetylmuramoyl-L-alanine amidase activity"/>
    <property type="evidence" value="ECO:0007669"/>
    <property type="project" value="InterPro"/>
</dbReference>
<dbReference type="Gene3D" id="3.30.457.10">
    <property type="entry name" value="Copper amine oxidase-like, N-terminal domain"/>
    <property type="match status" value="1"/>
</dbReference>
<feature type="signal peptide" evidence="3">
    <location>
        <begin position="1"/>
        <end position="22"/>
    </location>
</feature>
<dbReference type="OrthoDB" id="9806267at2"/>
<dbReference type="Pfam" id="PF11741">
    <property type="entry name" value="AMIN"/>
    <property type="match status" value="1"/>
</dbReference>